<dbReference type="InterPro" id="IPR011009">
    <property type="entry name" value="Kinase-like_dom_sf"/>
</dbReference>
<comment type="caution">
    <text evidence="1">The sequence shown here is derived from an EMBL/GenBank/DDBJ whole genome shotgun (WGS) entry which is preliminary data.</text>
</comment>
<name>A0A8J4E2A4_9ACTN</name>
<evidence type="ECO:0000313" key="1">
    <source>
        <dbReference type="EMBL" id="GIJ58766.1"/>
    </source>
</evidence>
<evidence type="ECO:0008006" key="3">
    <source>
        <dbReference type="Google" id="ProtNLM"/>
    </source>
</evidence>
<dbReference type="EMBL" id="BOPG01000043">
    <property type="protein sequence ID" value="GIJ58766.1"/>
    <property type="molecule type" value="Genomic_DNA"/>
</dbReference>
<evidence type="ECO:0000313" key="2">
    <source>
        <dbReference type="Proteomes" id="UP000612585"/>
    </source>
</evidence>
<keyword evidence="2" id="KW-1185">Reference proteome</keyword>
<dbReference type="SUPFAM" id="SSF56112">
    <property type="entry name" value="Protein kinase-like (PK-like)"/>
    <property type="match status" value="1"/>
</dbReference>
<dbReference type="Proteomes" id="UP000612585">
    <property type="component" value="Unassembled WGS sequence"/>
</dbReference>
<organism evidence="1 2">
    <name type="scientific">Virgisporangium aurantiacum</name>
    <dbReference type="NCBI Taxonomy" id="175570"/>
    <lineage>
        <taxon>Bacteria</taxon>
        <taxon>Bacillati</taxon>
        <taxon>Actinomycetota</taxon>
        <taxon>Actinomycetes</taxon>
        <taxon>Micromonosporales</taxon>
        <taxon>Micromonosporaceae</taxon>
        <taxon>Virgisporangium</taxon>
    </lineage>
</organism>
<reference evidence="1" key="1">
    <citation type="submission" date="2021-01" db="EMBL/GenBank/DDBJ databases">
        <title>Whole genome shotgun sequence of Virgisporangium aurantiacum NBRC 16421.</title>
        <authorList>
            <person name="Komaki H."/>
            <person name="Tamura T."/>
        </authorList>
    </citation>
    <scope>NUCLEOTIDE SEQUENCE</scope>
    <source>
        <strain evidence="1">NBRC 16421</strain>
    </source>
</reference>
<dbReference type="AlphaFoldDB" id="A0A8J4E2A4"/>
<accession>A0A8J4E2A4</accession>
<protein>
    <recommendedName>
        <fullName evidence="3">Phosphotransferase enzyme family protein</fullName>
    </recommendedName>
</protein>
<dbReference type="RefSeq" id="WP_204000036.1">
    <property type="nucleotide sequence ID" value="NZ_BOPG01000043.1"/>
</dbReference>
<sequence>MPVRTAPANLSADDAQLRAEYVREVLALLYPSPHDDATTSTEYVLVPDARRPRILVPAADRKVAAAAVARYAEPQSRLARLKRDAVVAALRTGAASALLRDRVTAPGGRDTIETHLRDALGMDVRLGVHIGPARANRKPVLQVLTPAGETVAFVKLGVNELTRGLVKAEAAALVTLSGAAIDGVAVPKLLHSGQWREHEVLVQAALPVWEPRVPADRARCAAAMHAVATACGISSGTLGGSGYWARLLARLADVADHPDGFQLGRAAARLGTAAGDVRLTFGAWHGDWAPWNMRPVADRILVWDWERFTIGVPLGYDAVHHDLQQRISAQSDGADAVRQTLAAAPGLLAPFGVTTPAAVRVTALLYLVDLAARYLTDRQAEAGARLGVLGSWLLPVLLSTVEDL</sequence>
<gene>
    <name evidence="1" type="ORF">Vau01_062820</name>
</gene>
<proteinExistence type="predicted"/>